<protein>
    <submittedName>
        <fullName evidence="2">Uncharacterized protein</fullName>
    </submittedName>
</protein>
<feature type="compositionally biased region" description="Acidic residues" evidence="1">
    <location>
        <begin position="9"/>
        <end position="20"/>
    </location>
</feature>
<feature type="compositionally biased region" description="Basic and acidic residues" evidence="1">
    <location>
        <begin position="223"/>
        <end position="237"/>
    </location>
</feature>
<dbReference type="AlphaFoldDB" id="A0A9P7YG82"/>
<organism evidence="2 3">
    <name type="scientific">Amylocarpus encephaloides</name>
    <dbReference type="NCBI Taxonomy" id="45428"/>
    <lineage>
        <taxon>Eukaryota</taxon>
        <taxon>Fungi</taxon>
        <taxon>Dikarya</taxon>
        <taxon>Ascomycota</taxon>
        <taxon>Pezizomycotina</taxon>
        <taxon>Leotiomycetes</taxon>
        <taxon>Helotiales</taxon>
        <taxon>Helotiales incertae sedis</taxon>
        <taxon>Amylocarpus</taxon>
    </lineage>
</organism>
<reference evidence="2" key="1">
    <citation type="journal article" date="2021" name="IMA Fungus">
        <title>Genomic characterization of three marine fungi, including Emericellopsis atlantica sp. nov. with signatures of a generalist lifestyle and marine biomass degradation.</title>
        <authorList>
            <person name="Hagestad O.C."/>
            <person name="Hou L."/>
            <person name="Andersen J.H."/>
            <person name="Hansen E.H."/>
            <person name="Altermark B."/>
            <person name="Li C."/>
            <person name="Kuhnert E."/>
            <person name="Cox R.J."/>
            <person name="Crous P.W."/>
            <person name="Spatafora J.W."/>
            <person name="Lail K."/>
            <person name="Amirebrahimi M."/>
            <person name="Lipzen A."/>
            <person name="Pangilinan J."/>
            <person name="Andreopoulos W."/>
            <person name="Hayes R.D."/>
            <person name="Ng V."/>
            <person name="Grigoriev I.V."/>
            <person name="Jackson S.A."/>
            <person name="Sutton T.D.S."/>
            <person name="Dobson A.D.W."/>
            <person name="Rama T."/>
        </authorList>
    </citation>
    <scope>NUCLEOTIDE SEQUENCE</scope>
    <source>
        <strain evidence="2">TRa018bII</strain>
    </source>
</reference>
<name>A0A9P7YG82_9HELO</name>
<gene>
    <name evidence="2" type="ORF">BJ875DRAFT_485467</name>
</gene>
<dbReference type="OrthoDB" id="4851482at2759"/>
<dbReference type="EMBL" id="MU251516">
    <property type="protein sequence ID" value="KAG9233094.1"/>
    <property type="molecule type" value="Genomic_DNA"/>
</dbReference>
<evidence type="ECO:0000313" key="3">
    <source>
        <dbReference type="Proteomes" id="UP000824998"/>
    </source>
</evidence>
<proteinExistence type="predicted"/>
<dbReference type="Proteomes" id="UP000824998">
    <property type="component" value="Unassembled WGS sequence"/>
</dbReference>
<feature type="region of interest" description="Disordered" evidence="1">
    <location>
        <begin position="1"/>
        <end position="27"/>
    </location>
</feature>
<accession>A0A9P7YG82</accession>
<keyword evidence="3" id="KW-1185">Reference proteome</keyword>
<feature type="compositionally biased region" description="Polar residues" evidence="1">
    <location>
        <begin position="353"/>
        <end position="370"/>
    </location>
</feature>
<comment type="caution">
    <text evidence="2">The sequence shown here is derived from an EMBL/GenBank/DDBJ whole genome shotgun (WGS) entry which is preliminary data.</text>
</comment>
<feature type="compositionally biased region" description="Polar residues" evidence="1">
    <location>
        <begin position="301"/>
        <end position="332"/>
    </location>
</feature>
<evidence type="ECO:0000313" key="2">
    <source>
        <dbReference type="EMBL" id="KAG9233094.1"/>
    </source>
</evidence>
<feature type="region of interest" description="Disordered" evidence="1">
    <location>
        <begin position="223"/>
        <end position="370"/>
    </location>
</feature>
<evidence type="ECO:0000256" key="1">
    <source>
        <dbReference type="SAM" id="MobiDB-lite"/>
    </source>
</evidence>
<sequence length="549" mass="62044">MSNFSEDNYLPEDEENEEEPGSVVVEQPQKVINTVCPGSIKNVREFYAAKSRRLNDLRREKEPVGDDFPSTDTAKQELVKDIFAVMKNTTSNEIIDRRVRTGKLARGIRMMESGIFDDEFIEQKCWELMLAAADTSRGIQLNDPKHSKENKFESYPTFLARWDEIKHTLLVSKAACENMLKLQEFLYRLADAPKQCLKAKKNNITINNKRDQENEAGRRAFREGLIDPADLLDRRPTIGDPVGPPRQTNNISDKKNSKTTPKTPASGRVKSAVANSSKSISKRKAQTQSLSQESEGDDNADSSYTPSKKQTTAVRKPRSGSNLQTASNTNDNDVLDDGESFPTRHGVIRRQPASRTSAPAAFASSQMGGRSQVFPQNVPQFMNQGPPSQLMSHMRQERPQSNMQSMNISQEMHLDPRHSNLLAQQTMIKSLEDRYKRIVCRIIGVNHQYAQMYSLKELRIYAHAYNLAFQGFAWRSPLFSEVTALGPILSMNDGTSQHIAQYYSRFMHLAHARGDFDAQPPRYIQSASNEEEKALGLYNNEFGPVETIK</sequence>